<dbReference type="SUPFAM" id="SSF52172">
    <property type="entry name" value="CheY-like"/>
    <property type="match status" value="1"/>
</dbReference>
<keyword evidence="1 2" id="KW-0597">Phosphoprotein</keyword>
<dbReference type="AlphaFoldDB" id="A0A975G4I4"/>
<dbReference type="PROSITE" id="PS50110">
    <property type="entry name" value="RESPONSE_REGULATORY"/>
    <property type="match status" value="1"/>
</dbReference>
<dbReference type="CDD" id="cd17574">
    <property type="entry name" value="REC_OmpR"/>
    <property type="match status" value="1"/>
</dbReference>
<evidence type="ECO:0000313" key="5">
    <source>
        <dbReference type="Proteomes" id="UP000676409"/>
    </source>
</evidence>
<dbReference type="SMART" id="SM00448">
    <property type="entry name" value="REC"/>
    <property type="match status" value="1"/>
</dbReference>
<dbReference type="Pfam" id="PF00072">
    <property type="entry name" value="Response_reg"/>
    <property type="match status" value="1"/>
</dbReference>
<evidence type="ECO:0000313" key="4">
    <source>
        <dbReference type="EMBL" id="QUD90730.1"/>
    </source>
</evidence>
<dbReference type="InterPro" id="IPR050595">
    <property type="entry name" value="Bact_response_regulator"/>
</dbReference>
<sequence length="145" mass="15990">MVAEARPKRVLVVDDEPLMVDLITTRLEVSGYQTFYARNGRGGLERLAETRPDALVLDINMPVMDGFKVLEQMKASGLLAKTPTMVLTARNQAADVKRAISLGARDFLTKPFEDQTLLLRVARLLRPPRSAPASNPETGSQSQLI</sequence>
<name>A0A975G4I4_9CAUL</name>
<evidence type="ECO:0000256" key="1">
    <source>
        <dbReference type="ARBA" id="ARBA00022553"/>
    </source>
</evidence>
<feature type="domain" description="Response regulatory" evidence="3">
    <location>
        <begin position="9"/>
        <end position="125"/>
    </location>
</feature>
<dbReference type="Proteomes" id="UP000676409">
    <property type="component" value="Chromosome"/>
</dbReference>
<evidence type="ECO:0000259" key="3">
    <source>
        <dbReference type="PROSITE" id="PS50110"/>
    </source>
</evidence>
<reference evidence="4" key="1">
    <citation type="submission" date="2021-04" db="EMBL/GenBank/DDBJ databases">
        <title>The complete genome sequence of Caulobacter sp. S6.</title>
        <authorList>
            <person name="Tang Y."/>
            <person name="Ouyang W."/>
            <person name="Liu Q."/>
            <person name="Huang B."/>
            <person name="Guo Z."/>
            <person name="Lei P."/>
        </authorList>
    </citation>
    <scope>NUCLEOTIDE SEQUENCE</scope>
    <source>
        <strain evidence="4">S6</strain>
    </source>
</reference>
<feature type="modified residue" description="4-aspartylphosphate" evidence="2">
    <location>
        <position position="58"/>
    </location>
</feature>
<keyword evidence="5" id="KW-1185">Reference proteome</keyword>
<dbReference type="EMBL" id="CP073078">
    <property type="protein sequence ID" value="QUD90730.1"/>
    <property type="molecule type" value="Genomic_DNA"/>
</dbReference>
<dbReference type="PANTHER" id="PTHR44591:SF23">
    <property type="entry name" value="CHEY SUBFAMILY"/>
    <property type="match status" value="1"/>
</dbReference>
<proteinExistence type="predicted"/>
<evidence type="ECO:0000256" key="2">
    <source>
        <dbReference type="PROSITE-ProRule" id="PRU00169"/>
    </source>
</evidence>
<dbReference type="GO" id="GO:0000160">
    <property type="term" value="P:phosphorelay signal transduction system"/>
    <property type="evidence" value="ECO:0007669"/>
    <property type="project" value="InterPro"/>
</dbReference>
<accession>A0A975G4I4</accession>
<dbReference type="InterPro" id="IPR011006">
    <property type="entry name" value="CheY-like_superfamily"/>
</dbReference>
<organism evidence="4 5">
    <name type="scientific">Phenylobacterium montanum</name>
    <dbReference type="NCBI Taxonomy" id="2823693"/>
    <lineage>
        <taxon>Bacteria</taxon>
        <taxon>Pseudomonadati</taxon>
        <taxon>Pseudomonadota</taxon>
        <taxon>Alphaproteobacteria</taxon>
        <taxon>Caulobacterales</taxon>
        <taxon>Caulobacteraceae</taxon>
        <taxon>Phenylobacterium</taxon>
    </lineage>
</organism>
<dbReference type="Gene3D" id="3.40.50.2300">
    <property type="match status" value="1"/>
</dbReference>
<dbReference type="KEGG" id="caul:KCG34_10070"/>
<dbReference type="PANTHER" id="PTHR44591">
    <property type="entry name" value="STRESS RESPONSE REGULATOR PROTEIN 1"/>
    <property type="match status" value="1"/>
</dbReference>
<protein>
    <submittedName>
        <fullName evidence="4">Response regulator</fullName>
    </submittedName>
</protein>
<gene>
    <name evidence="4" type="ORF">KCG34_10070</name>
</gene>
<dbReference type="InterPro" id="IPR001789">
    <property type="entry name" value="Sig_transdc_resp-reg_receiver"/>
</dbReference>